<dbReference type="PANTHER" id="PTHR43800:SF1">
    <property type="entry name" value="PEPTIDYL-LYSINE N-ACETYLTRANSFERASE YJAB"/>
    <property type="match status" value="1"/>
</dbReference>
<comment type="caution">
    <text evidence="4">The sequence shown here is derived from an EMBL/GenBank/DDBJ whole genome shotgun (WGS) entry which is preliminary data.</text>
</comment>
<dbReference type="Gene3D" id="3.40.630.30">
    <property type="match status" value="1"/>
</dbReference>
<evidence type="ECO:0000256" key="2">
    <source>
        <dbReference type="ARBA" id="ARBA00023315"/>
    </source>
</evidence>
<name>A0A085G4K0_EWIA3</name>
<dbReference type="GeneID" id="78381847"/>
<sequence>MIRLSSPADTPAIMLLWLKSTLAAHPFIEESYWYESAAMVREEFLPKAVTWVSCDAAGEIEGFISVLNKQFIGALFIKETLYGQGVAQRLMQQAKESFPLLLFEVYQQNHRAVAFYRKEGFLVVNETVHPGTSLPTWVLRWQKPFAS</sequence>
<dbReference type="Proteomes" id="UP000028640">
    <property type="component" value="Unassembled WGS sequence"/>
</dbReference>
<dbReference type="AlphaFoldDB" id="A0A085G4K0"/>
<evidence type="ECO:0000313" key="4">
    <source>
        <dbReference type="EMBL" id="KFC78645.1"/>
    </source>
</evidence>
<dbReference type="PROSITE" id="PS51186">
    <property type="entry name" value="GNAT"/>
    <property type="match status" value="1"/>
</dbReference>
<dbReference type="NCBIfam" id="NF007853">
    <property type="entry name" value="PRK10562.1"/>
    <property type="match status" value="1"/>
</dbReference>
<dbReference type="EMBL" id="JMPJ01000067">
    <property type="protein sequence ID" value="KFC78645.1"/>
    <property type="molecule type" value="Genomic_DNA"/>
</dbReference>
<proteinExistence type="predicted"/>
<feature type="domain" description="N-acetyltransferase" evidence="3">
    <location>
        <begin position="1"/>
        <end position="146"/>
    </location>
</feature>
<keyword evidence="5" id="KW-1185">Reference proteome</keyword>
<protein>
    <submittedName>
        <fullName evidence="4">Acetyltransferase</fullName>
        <ecNumber evidence="4">2.3.1.-</ecNumber>
    </submittedName>
</protein>
<dbReference type="OrthoDB" id="9789605at2"/>
<accession>A0A085G4K0</accession>
<evidence type="ECO:0000313" key="5">
    <source>
        <dbReference type="Proteomes" id="UP000028640"/>
    </source>
</evidence>
<keyword evidence="2 4" id="KW-0012">Acyltransferase</keyword>
<evidence type="ECO:0000259" key="3">
    <source>
        <dbReference type="PROSITE" id="PS51186"/>
    </source>
</evidence>
<dbReference type="InterPro" id="IPR016181">
    <property type="entry name" value="Acyl_CoA_acyltransferase"/>
</dbReference>
<evidence type="ECO:0000256" key="1">
    <source>
        <dbReference type="ARBA" id="ARBA00022679"/>
    </source>
</evidence>
<dbReference type="PANTHER" id="PTHR43800">
    <property type="entry name" value="PEPTIDYL-LYSINE N-ACETYLTRANSFERASE YJAB"/>
    <property type="match status" value="1"/>
</dbReference>
<dbReference type="EC" id="2.3.1.-" evidence="4"/>
<dbReference type="InterPro" id="IPR000182">
    <property type="entry name" value="GNAT_dom"/>
</dbReference>
<dbReference type="eggNOG" id="COG0456">
    <property type="taxonomic scope" value="Bacteria"/>
</dbReference>
<reference evidence="4 5" key="1">
    <citation type="submission" date="2014-05" db="EMBL/GenBank/DDBJ databases">
        <title>ATOL: Assembling a taxonomically balanced genome-scale reconstruction of the evolutionary history of the Enterobacteriaceae.</title>
        <authorList>
            <person name="Plunkett G.III."/>
            <person name="Neeno-Eckwall E.C."/>
            <person name="Glasner J.D."/>
            <person name="Perna N.T."/>
        </authorList>
    </citation>
    <scope>NUCLEOTIDE SEQUENCE [LARGE SCALE GENOMIC DNA]</scope>
    <source>
        <strain evidence="4 5">ATCC 33852</strain>
    </source>
</reference>
<dbReference type="STRING" id="910964.GEAM_3617"/>
<dbReference type="SUPFAM" id="SSF55729">
    <property type="entry name" value="Acyl-CoA N-acyltransferases (Nat)"/>
    <property type="match status" value="1"/>
</dbReference>
<dbReference type="Pfam" id="PF13673">
    <property type="entry name" value="Acetyltransf_10"/>
    <property type="match status" value="1"/>
</dbReference>
<keyword evidence="1 4" id="KW-0808">Transferase</keyword>
<dbReference type="GO" id="GO:0016747">
    <property type="term" value="F:acyltransferase activity, transferring groups other than amino-acyl groups"/>
    <property type="evidence" value="ECO:0007669"/>
    <property type="project" value="InterPro"/>
</dbReference>
<gene>
    <name evidence="4" type="ORF">GEAM_3617</name>
</gene>
<organism evidence="4 5">
    <name type="scientific">Ewingella americana (strain ATCC 33852 / DSM 4580 / CCUG 14506 / JCM 5911 / LMG 7869 / NCTC 12157 / CDC 1468-78)</name>
    <dbReference type="NCBI Taxonomy" id="910964"/>
    <lineage>
        <taxon>Bacteria</taxon>
        <taxon>Pseudomonadati</taxon>
        <taxon>Pseudomonadota</taxon>
        <taxon>Gammaproteobacteria</taxon>
        <taxon>Enterobacterales</taxon>
        <taxon>Yersiniaceae</taxon>
        <taxon>Ewingella</taxon>
    </lineage>
</organism>
<dbReference type="RefSeq" id="WP_034794270.1">
    <property type="nucleotide sequence ID" value="NZ_JMPJ01000067.1"/>
</dbReference>